<dbReference type="PROSITE" id="PS50069">
    <property type="entry name" value="CULLIN_2"/>
    <property type="match status" value="1"/>
</dbReference>
<evidence type="ECO:0000256" key="4">
    <source>
        <dbReference type="ARBA" id="ARBA00022786"/>
    </source>
</evidence>
<proteinExistence type="inferred from homology"/>
<dbReference type="Pfam" id="PF00888">
    <property type="entry name" value="Cullin"/>
    <property type="match status" value="1"/>
</dbReference>
<feature type="compositionally biased region" description="Polar residues" evidence="9">
    <location>
        <begin position="794"/>
        <end position="809"/>
    </location>
</feature>
<feature type="non-terminal residue" evidence="11">
    <location>
        <position position="1489"/>
    </location>
</feature>
<dbReference type="InterPro" id="IPR036388">
    <property type="entry name" value="WH-like_DNA-bd_sf"/>
</dbReference>
<feature type="compositionally biased region" description="Acidic residues" evidence="9">
    <location>
        <begin position="1256"/>
        <end position="1269"/>
    </location>
</feature>
<keyword evidence="5" id="KW-0832">Ubl conjugation</keyword>
<feature type="region of interest" description="Disordered" evidence="9">
    <location>
        <begin position="671"/>
        <end position="694"/>
    </location>
</feature>
<feature type="compositionally biased region" description="Low complexity" evidence="9">
    <location>
        <begin position="774"/>
        <end position="785"/>
    </location>
</feature>
<feature type="domain" description="Cullin family profile" evidence="10">
    <location>
        <begin position="388"/>
        <end position="641"/>
    </location>
</feature>
<feature type="region of interest" description="Disordered" evidence="9">
    <location>
        <begin position="968"/>
        <end position="998"/>
    </location>
</feature>
<keyword evidence="12" id="KW-1185">Reference proteome</keyword>
<dbReference type="Gene3D" id="3.30.230.130">
    <property type="entry name" value="Cullin, Chain C, Domain 2"/>
    <property type="match status" value="1"/>
</dbReference>
<feature type="compositionally biased region" description="Polar residues" evidence="9">
    <location>
        <begin position="1225"/>
        <end position="1236"/>
    </location>
</feature>
<feature type="compositionally biased region" description="Basic and acidic residues" evidence="9">
    <location>
        <begin position="1170"/>
        <end position="1196"/>
    </location>
</feature>
<accession>A0A367KRK4</accession>
<evidence type="ECO:0000313" key="12">
    <source>
        <dbReference type="Proteomes" id="UP000253551"/>
    </source>
</evidence>
<feature type="compositionally biased region" description="Low complexity" evidence="9">
    <location>
        <begin position="810"/>
        <end position="847"/>
    </location>
</feature>
<protein>
    <recommendedName>
        <fullName evidence="6">Cullin-5</fullName>
    </recommendedName>
</protein>
<dbReference type="EMBL" id="PJQM01000581">
    <property type="protein sequence ID" value="RCI04770.1"/>
    <property type="molecule type" value="Genomic_DNA"/>
</dbReference>
<dbReference type="FunFam" id="1.20.1310.10:FF:000014">
    <property type="entry name" value="Cullin 5"/>
    <property type="match status" value="1"/>
</dbReference>
<feature type="region of interest" description="Disordered" evidence="9">
    <location>
        <begin position="1054"/>
        <end position="1489"/>
    </location>
</feature>
<evidence type="ECO:0000256" key="5">
    <source>
        <dbReference type="ARBA" id="ARBA00022843"/>
    </source>
</evidence>
<dbReference type="Pfam" id="PF10557">
    <property type="entry name" value="Cullin_Nedd8"/>
    <property type="match status" value="1"/>
</dbReference>
<dbReference type="SUPFAM" id="SSF46785">
    <property type="entry name" value="Winged helix' DNA-binding domain"/>
    <property type="match status" value="1"/>
</dbReference>
<dbReference type="Pfam" id="PF26557">
    <property type="entry name" value="Cullin_AB"/>
    <property type="match status" value="1"/>
</dbReference>
<dbReference type="SUPFAM" id="SSF75632">
    <property type="entry name" value="Cullin homology domain"/>
    <property type="match status" value="1"/>
</dbReference>
<feature type="region of interest" description="Disordered" evidence="9">
    <location>
        <begin position="774"/>
        <end position="855"/>
    </location>
</feature>
<evidence type="ECO:0000259" key="10">
    <source>
        <dbReference type="PROSITE" id="PS50069"/>
    </source>
</evidence>
<feature type="compositionally biased region" description="Basic and acidic residues" evidence="9">
    <location>
        <begin position="1213"/>
        <end position="1224"/>
    </location>
</feature>
<evidence type="ECO:0000256" key="7">
    <source>
        <dbReference type="PROSITE-ProRule" id="PRU00330"/>
    </source>
</evidence>
<dbReference type="OrthoDB" id="27073at2759"/>
<feature type="compositionally biased region" description="Low complexity" evidence="9">
    <location>
        <begin position="676"/>
        <end position="691"/>
    </location>
</feature>
<organism evidence="11 12">
    <name type="scientific">Rhizopus stolonifer</name>
    <name type="common">Rhizopus nigricans</name>
    <dbReference type="NCBI Taxonomy" id="4846"/>
    <lineage>
        <taxon>Eukaryota</taxon>
        <taxon>Fungi</taxon>
        <taxon>Fungi incertae sedis</taxon>
        <taxon>Mucoromycota</taxon>
        <taxon>Mucoromycotina</taxon>
        <taxon>Mucoromycetes</taxon>
        <taxon>Mucorales</taxon>
        <taxon>Mucorineae</taxon>
        <taxon>Rhizopodaceae</taxon>
        <taxon>Rhizopus</taxon>
    </lineage>
</organism>
<dbReference type="STRING" id="4846.A0A367KRK4"/>
<evidence type="ECO:0000256" key="1">
    <source>
        <dbReference type="ARBA" id="ARBA00004906"/>
    </source>
</evidence>
<feature type="compositionally biased region" description="Basic and acidic residues" evidence="9">
    <location>
        <begin position="1293"/>
        <end position="1308"/>
    </location>
</feature>
<evidence type="ECO:0000256" key="2">
    <source>
        <dbReference type="ARBA" id="ARBA00006019"/>
    </source>
</evidence>
<dbReference type="InterPro" id="IPR016159">
    <property type="entry name" value="Cullin_repeat-like_dom_sf"/>
</dbReference>
<name>A0A367KRK4_RHIST</name>
<dbReference type="Gene3D" id="1.10.10.10">
    <property type="entry name" value="Winged helix-like DNA-binding domain superfamily/Winged helix DNA-binding domain"/>
    <property type="match status" value="1"/>
</dbReference>
<dbReference type="SUPFAM" id="SSF74788">
    <property type="entry name" value="Cullin repeat-like"/>
    <property type="match status" value="1"/>
</dbReference>
<gene>
    <name evidence="11" type="ORF">CU098_010312</name>
</gene>
<dbReference type="PANTHER" id="PTHR11932">
    <property type="entry name" value="CULLIN"/>
    <property type="match status" value="1"/>
</dbReference>
<feature type="compositionally biased region" description="Polar residues" evidence="9">
    <location>
        <begin position="1311"/>
        <end position="1329"/>
    </location>
</feature>
<dbReference type="InterPro" id="IPR045093">
    <property type="entry name" value="Cullin"/>
</dbReference>
<dbReference type="GO" id="GO:0006511">
    <property type="term" value="P:ubiquitin-dependent protein catabolic process"/>
    <property type="evidence" value="ECO:0007669"/>
    <property type="project" value="InterPro"/>
</dbReference>
<dbReference type="SMART" id="SM00182">
    <property type="entry name" value="CULLIN"/>
    <property type="match status" value="1"/>
</dbReference>
<feature type="compositionally biased region" description="Low complexity" evidence="9">
    <location>
        <begin position="1356"/>
        <end position="1489"/>
    </location>
</feature>
<dbReference type="InterPro" id="IPR019559">
    <property type="entry name" value="Cullin_neddylation_domain"/>
</dbReference>
<dbReference type="InterPro" id="IPR001373">
    <property type="entry name" value="Cullin_N"/>
</dbReference>
<dbReference type="SMART" id="SM00884">
    <property type="entry name" value="Cullin_Nedd8"/>
    <property type="match status" value="1"/>
</dbReference>
<feature type="compositionally biased region" description="Polar residues" evidence="9">
    <location>
        <begin position="1130"/>
        <end position="1153"/>
    </location>
</feature>
<comment type="caution">
    <text evidence="11">The sequence shown here is derived from an EMBL/GenBank/DDBJ whole genome shotgun (WGS) entry which is preliminary data.</text>
</comment>
<dbReference type="Gene3D" id="1.20.1310.10">
    <property type="entry name" value="Cullin Repeats"/>
    <property type="match status" value="4"/>
</dbReference>
<comment type="similarity">
    <text evidence="2 7 8">Belongs to the cullin family.</text>
</comment>
<dbReference type="InterPro" id="IPR036317">
    <property type="entry name" value="Cullin_homology_sf"/>
</dbReference>
<feature type="compositionally biased region" description="Polar residues" evidence="9">
    <location>
        <begin position="1088"/>
        <end position="1104"/>
    </location>
</feature>
<dbReference type="GO" id="GO:0031625">
    <property type="term" value="F:ubiquitin protein ligase binding"/>
    <property type="evidence" value="ECO:0007669"/>
    <property type="project" value="InterPro"/>
</dbReference>
<dbReference type="InterPro" id="IPR059120">
    <property type="entry name" value="Cullin-like_AB"/>
</dbReference>
<evidence type="ECO:0000256" key="6">
    <source>
        <dbReference type="ARBA" id="ARBA00040451"/>
    </source>
</evidence>
<sequence>MFTSSDNKSRKLCFQKKTIDFEQHFTQLTEMLNGIYFLSNKQPQIKGMTMYQIVYDLCVATPKSFKEDVFNGIAEYIQKHTINQCNLILSHDDIVTAYAKAFDRFALAAEYMSRGCCYLDRINSSNQLARGVKYKKQNVEAVALSHWKHNVLYVIRDHNQNKLFYQVFEWIRQDRDGDDAPHNIIKSVVTSLVQVNAFTEQPLQLYIEEFERPYLVHTKRYYAAEAAREIAFGSISHFMERANDRLQQEIMRNNQYCHSTSHGRIVREFEAQYIMAYQDRIIDEFETMLKDEKFHDCTLAYKLLSRIPDGLKTILDIYESYITKIGKDILSQLGSSVIKNPKPFVDQLLALHSKYYQVNSQVFESHSLFTAAVDKAFRTIVNDSSKASGPETLARYCDMMLKKNAVKKEISSVSGQRRRVKKDVEDDQEDQEERLVKMITLFKYVDDKDVFQKFYSRMLAKRLIYNASSSEELETDMINRLKEICGVEYTSKLNKMFTDIALSSELNSKFKTHIKENQLQPQGNAEVLVLTAGAWPLNQKDDSTSDTNKLLIPTVLENNVTWFENFYGKLYNGRKLLWQWNLTRGEIRVNHCDKNYELQVSIYQMVLLLLFNYCERMTVQDIMNRSGLSLVEVMRNLRPLVELRLLTAEGELNETSVVEINTEFSSKRSKIKVGNTAAQQQSESQQETQAARKSVEEDRRMYIQAAIVRIMKSRQTLSHVQLIQEILDQSNSRFSPSVSMIKKCIEQLMEKHNQPNNPFLERKIAVPRRRLNRTTSTTSLGSVGSANGAGFGNTLPNSNPTAAQGFNTENNAFGSNNSGLSGNFNSQLFGQQGSSFSTPFGSSSETSNQTTSFGFNTVAPANNTAFNTSSANTGASPFAGFSFGTPGAPVTAAKPPVFGDGMDSTATTQTTTNPVFGFGQSNNEPTNQTSTFMFGQQQSTTSPFSGFGSSQAVEAVSSESRKRRFSIEMEDATQPEEQSNKKLSTFGSSGSSGSTAPAFSFGSFTAKTTLDESEKSDTETPFSVPALNATTVSEAHTSAPIVAFPLSTNTEKTDNAVSASKPFGVSNTSVSSSPFSFGSASTSDNQKENNPLATTSKPFTFQDRTSSTSLSSSKIAEKKDSPFTFVAPTSAPTDNQANNSPFTFGNTVTNKNDASVKKDNVTVENTEPAEENKSLKVSDSHQDDTGNSDAIKENKDASVTFPSLGSAKPLGSGDDKKDTSESDKPSSSLDADTTNKVVVEEVSDDRNTLSVADSPEITEPEVTEPEENPIDPGASDIQKSHESEATKLGPSANKDEESSKETNLEAKKNGLLSTSVNTSTPSASPFTFNQKKDDTASSTSASVPSFGFGKTISEPTVNFGSTSSASSSIPTFSFGKPTSAPATTPATTPAFSFGNPTSAPTSTPAATSAATPATTPAFSFGNPTSAPTSTPAATSTATSAFSFGKPTSTPSSTPSSTPATTPAFSFGNPTSAPTSTPATTPAFSFGKPT</sequence>
<evidence type="ECO:0000256" key="9">
    <source>
        <dbReference type="SAM" id="MobiDB-lite"/>
    </source>
</evidence>
<dbReference type="FunFam" id="1.10.10.10:FF:000014">
    <property type="entry name" value="Cullin 1"/>
    <property type="match status" value="1"/>
</dbReference>
<evidence type="ECO:0000256" key="3">
    <source>
        <dbReference type="ARBA" id="ARBA00022499"/>
    </source>
</evidence>
<keyword evidence="4" id="KW-0833">Ubl conjugation pathway</keyword>
<evidence type="ECO:0000313" key="11">
    <source>
        <dbReference type="EMBL" id="RCI04770.1"/>
    </source>
</evidence>
<keyword evidence="3" id="KW-1017">Isopeptide bond</keyword>
<feature type="region of interest" description="Disordered" evidence="9">
    <location>
        <begin position="892"/>
        <end position="930"/>
    </location>
</feature>
<dbReference type="Proteomes" id="UP000253551">
    <property type="component" value="Unassembled WGS sequence"/>
</dbReference>
<feature type="compositionally biased region" description="Low complexity" evidence="9">
    <location>
        <begin position="1062"/>
        <end position="1083"/>
    </location>
</feature>
<evidence type="ECO:0000256" key="8">
    <source>
        <dbReference type="RuleBase" id="RU003829"/>
    </source>
</evidence>
<reference evidence="11 12" key="1">
    <citation type="journal article" date="2018" name="G3 (Bethesda)">
        <title>Phylogenetic and Phylogenomic Definition of Rhizopus Species.</title>
        <authorList>
            <person name="Gryganskyi A.P."/>
            <person name="Golan J."/>
            <person name="Dolatabadi S."/>
            <person name="Mondo S."/>
            <person name="Robb S."/>
            <person name="Idnurm A."/>
            <person name="Muszewska A."/>
            <person name="Steczkiewicz K."/>
            <person name="Masonjones S."/>
            <person name="Liao H.L."/>
            <person name="Gajdeczka M.T."/>
            <person name="Anike F."/>
            <person name="Vuek A."/>
            <person name="Anishchenko I.M."/>
            <person name="Voigt K."/>
            <person name="de Hoog G.S."/>
            <person name="Smith M.E."/>
            <person name="Heitman J."/>
            <person name="Vilgalys R."/>
            <person name="Stajich J.E."/>
        </authorList>
    </citation>
    <scope>NUCLEOTIDE SEQUENCE [LARGE SCALE GENOMIC DNA]</scope>
    <source>
        <strain evidence="11 12">LSU 92-RS-03</strain>
    </source>
</reference>
<dbReference type="InterPro" id="IPR036390">
    <property type="entry name" value="WH_DNA-bd_sf"/>
</dbReference>
<comment type="pathway">
    <text evidence="1">Protein modification; protein ubiquitination.</text>
</comment>
<feature type="compositionally biased region" description="Polar residues" evidence="9">
    <location>
        <begin position="904"/>
        <end position="930"/>
    </location>
</feature>
<dbReference type="InterPro" id="IPR016158">
    <property type="entry name" value="Cullin_homology"/>
</dbReference>
<feature type="compositionally biased region" description="Low complexity" evidence="9">
    <location>
        <begin position="984"/>
        <end position="998"/>
    </location>
</feature>